<dbReference type="InterPro" id="IPR050285">
    <property type="entry name" value="STE20_Ser/Thr_kinase"/>
</dbReference>
<evidence type="ECO:0000313" key="3">
    <source>
        <dbReference type="Proteomes" id="UP000663671"/>
    </source>
</evidence>
<sequence length="436" mass="48729">MFPRSGPVPSHRITKRVIPLSNAPRGPKLRRMLPVGTQVNLPAGKPTHRPQLLKEVANPWDQYQQGFNLDQAGPGILVNAKNDSFDEMIAKRAEVDNQEWLSKLKPIAHKNIVKLCEALYHEGAIFLFYEVMDVSLADIFSTPYGILRPYQVAAFCKEILNGLDFLHAQQLVAGELCAENVLLSVNPVAVKIGNIGATMLTHAALKVAQDDIRALGQIIVRCLEAPNALRGADALTPGRWEAAMSEFQMLTKTRSVAELLQHGFVQRSPGPKCLRLFIRAARESAPKSVEIRPDREDNITNQIYPAPHALESRVWNTRGIIVVLPLDRSALKNLLPLTHPGRRKEPFTAPWGAGTYARGEYKRWRWRDFEVTASGFAPSFLGGFRVVREKVLWSILLDEPLLLQSTVRRRRQCWAAETLTTSSSLGGNHVLVGWEL</sequence>
<dbReference type="PROSITE" id="PS50011">
    <property type="entry name" value="PROTEIN_KINASE_DOM"/>
    <property type="match status" value="1"/>
</dbReference>
<dbReference type="GO" id="GO:0005524">
    <property type="term" value="F:ATP binding"/>
    <property type="evidence" value="ECO:0007669"/>
    <property type="project" value="InterPro"/>
</dbReference>
<dbReference type="SUPFAM" id="SSF56112">
    <property type="entry name" value="Protein kinase-like (PK-like)"/>
    <property type="match status" value="1"/>
</dbReference>
<dbReference type="Gene3D" id="1.10.510.10">
    <property type="entry name" value="Transferase(Phosphotransferase) domain 1"/>
    <property type="match status" value="1"/>
</dbReference>
<dbReference type="GO" id="GO:0043408">
    <property type="term" value="P:regulation of MAPK cascade"/>
    <property type="evidence" value="ECO:0007669"/>
    <property type="project" value="TreeGrafter"/>
</dbReference>
<dbReference type="PANTHER" id="PTHR48015:SF35">
    <property type="entry name" value="SERINE_THREONINE-PROTEIN KINASE PAK"/>
    <property type="match status" value="1"/>
</dbReference>
<dbReference type="VEuPathDB" id="FungiDB:I7I51_01979"/>
<evidence type="ECO:0000313" key="2">
    <source>
        <dbReference type="EMBL" id="QSS64904.1"/>
    </source>
</evidence>
<dbReference type="Proteomes" id="UP000663671">
    <property type="component" value="Chromosome 1"/>
</dbReference>
<feature type="domain" description="Protein kinase" evidence="1">
    <location>
        <begin position="63"/>
        <end position="342"/>
    </location>
</feature>
<organism evidence="2 3">
    <name type="scientific">Ajellomyces capsulatus</name>
    <name type="common">Darling's disease fungus</name>
    <name type="synonym">Histoplasma capsulatum</name>
    <dbReference type="NCBI Taxonomy" id="5037"/>
    <lineage>
        <taxon>Eukaryota</taxon>
        <taxon>Fungi</taxon>
        <taxon>Dikarya</taxon>
        <taxon>Ascomycota</taxon>
        <taxon>Pezizomycotina</taxon>
        <taxon>Eurotiomycetes</taxon>
        <taxon>Eurotiomycetidae</taxon>
        <taxon>Onygenales</taxon>
        <taxon>Ajellomycetaceae</taxon>
        <taxon>Histoplasma</taxon>
    </lineage>
</organism>
<dbReference type="OrthoDB" id="4188793at2759"/>
<dbReference type="AlphaFoldDB" id="A0A8A1MJV6"/>
<dbReference type="GO" id="GO:0035556">
    <property type="term" value="P:intracellular signal transduction"/>
    <property type="evidence" value="ECO:0007669"/>
    <property type="project" value="TreeGrafter"/>
</dbReference>
<dbReference type="PANTHER" id="PTHR48015">
    <property type="entry name" value="SERINE/THREONINE-PROTEIN KINASE TAO"/>
    <property type="match status" value="1"/>
</dbReference>
<evidence type="ECO:0000259" key="1">
    <source>
        <dbReference type="PROSITE" id="PS50011"/>
    </source>
</evidence>
<protein>
    <recommendedName>
        <fullName evidence="1">Protein kinase domain-containing protein</fullName>
    </recommendedName>
</protein>
<name>A0A8A1MJV6_AJECA</name>
<reference evidence="2" key="1">
    <citation type="submission" date="2021-01" db="EMBL/GenBank/DDBJ databases">
        <title>Chromosome-level genome assembly of a human fungal pathogen reveals clustering of transcriptionally co-regulated genes.</title>
        <authorList>
            <person name="Voorhies M."/>
            <person name="Cohen S."/>
            <person name="Shea T.P."/>
            <person name="Petrus S."/>
            <person name="Munoz J.F."/>
            <person name="Poplawski S."/>
            <person name="Goldman W.E."/>
            <person name="Michael T."/>
            <person name="Cuomo C.A."/>
            <person name="Sil A."/>
            <person name="Beyhan S."/>
        </authorList>
    </citation>
    <scope>NUCLEOTIDE SEQUENCE</scope>
    <source>
        <strain evidence="2">WU24</strain>
    </source>
</reference>
<dbReference type="GO" id="GO:0005737">
    <property type="term" value="C:cytoplasm"/>
    <property type="evidence" value="ECO:0007669"/>
    <property type="project" value="TreeGrafter"/>
</dbReference>
<dbReference type="InterPro" id="IPR000719">
    <property type="entry name" value="Prot_kinase_dom"/>
</dbReference>
<proteinExistence type="predicted"/>
<dbReference type="GO" id="GO:0004674">
    <property type="term" value="F:protein serine/threonine kinase activity"/>
    <property type="evidence" value="ECO:0007669"/>
    <property type="project" value="TreeGrafter"/>
</dbReference>
<accession>A0A8A1MJV6</accession>
<gene>
    <name evidence="2" type="ORF">I7I51_01979</name>
</gene>
<dbReference type="Pfam" id="PF00069">
    <property type="entry name" value="Pkinase"/>
    <property type="match status" value="1"/>
</dbReference>
<dbReference type="InterPro" id="IPR011009">
    <property type="entry name" value="Kinase-like_dom_sf"/>
</dbReference>
<dbReference type="EMBL" id="CP069114">
    <property type="protein sequence ID" value="QSS64904.1"/>
    <property type="molecule type" value="Genomic_DNA"/>
</dbReference>